<reference evidence="8 9" key="1">
    <citation type="submission" date="2016-07" db="EMBL/GenBank/DDBJ databases">
        <title>Pervasive Adenine N6-methylation of Active Genes in Fungi.</title>
        <authorList>
            <consortium name="DOE Joint Genome Institute"/>
            <person name="Mondo S.J."/>
            <person name="Dannebaum R.O."/>
            <person name="Kuo R.C."/>
            <person name="Labutti K."/>
            <person name="Haridas S."/>
            <person name="Kuo A."/>
            <person name="Salamov A."/>
            <person name="Ahrendt S.R."/>
            <person name="Lipzen A."/>
            <person name="Sullivan W."/>
            <person name="Andreopoulos W.B."/>
            <person name="Clum A."/>
            <person name="Lindquist E."/>
            <person name="Daum C."/>
            <person name="Ramamoorthy G.K."/>
            <person name="Gryganskyi A."/>
            <person name="Culley D."/>
            <person name="Magnuson J.K."/>
            <person name="James T.Y."/>
            <person name="O'Malley M.A."/>
            <person name="Stajich J.E."/>
            <person name="Spatafora J.W."/>
            <person name="Visel A."/>
            <person name="Grigoriev I.V."/>
        </authorList>
    </citation>
    <scope>NUCLEOTIDE SEQUENCE [LARGE SCALE GENOMIC DNA]</scope>
    <source>
        <strain evidence="8 9">CBS 115471</strain>
    </source>
</reference>
<feature type="domain" description="Rhodopsin" evidence="7">
    <location>
        <begin position="28"/>
        <end position="263"/>
    </location>
</feature>
<evidence type="ECO:0000256" key="5">
    <source>
        <dbReference type="ARBA" id="ARBA00038359"/>
    </source>
</evidence>
<comment type="subcellular location">
    <subcellularLocation>
        <location evidence="1">Membrane</location>
        <topology evidence="1">Multi-pass membrane protein</topology>
    </subcellularLocation>
</comment>
<dbReference type="PANTHER" id="PTHR33048:SF57">
    <property type="entry name" value="INTEGRAL MEMBRANE PROTEIN-RELATED"/>
    <property type="match status" value="1"/>
</dbReference>
<dbReference type="GO" id="GO:0016020">
    <property type="term" value="C:membrane"/>
    <property type="evidence" value="ECO:0007669"/>
    <property type="project" value="UniProtKB-SubCell"/>
</dbReference>
<feature type="transmembrane region" description="Helical" evidence="6">
    <location>
        <begin position="110"/>
        <end position="135"/>
    </location>
</feature>
<evidence type="ECO:0000256" key="4">
    <source>
        <dbReference type="ARBA" id="ARBA00023136"/>
    </source>
</evidence>
<proteinExistence type="inferred from homology"/>
<feature type="transmembrane region" description="Helical" evidence="6">
    <location>
        <begin position="44"/>
        <end position="67"/>
    </location>
</feature>
<evidence type="ECO:0000313" key="9">
    <source>
        <dbReference type="Proteomes" id="UP000193144"/>
    </source>
</evidence>
<name>A0A1Y1Y823_9PLEO</name>
<comment type="similarity">
    <text evidence="5">Belongs to the SAT4 family.</text>
</comment>
<dbReference type="EMBL" id="MCFA01000316">
    <property type="protein sequence ID" value="ORX94171.1"/>
    <property type="molecule type" value="Genomic_DNA"/>
</dbReference>
<dbReference type="PROSITE" id="PS51257">
    <property type="entry name" value="PROKAR_LIPOPROTEIN"/>
    <property type="match status" value="1"/>
</dbReference>
<organism evidence="8 9">
    <name type="scientific">Clohesyomyces aquaticus</name>
    <dbReference type="NCBI Taxonomy" id="1231657"/>
    <lineage>
        <taxon>Eukaryota</taxon>
        <taxon>Fungi</taxon>
        <taxon>Dikarya</taxon>
        <taxon>Ascomycota</taxon>
        <taxon>Pezizomycotina</taxon>
        <taxon>Dothideomycetes</taxon>
        <taxon>Pleosporomycetidae</taxon>
        <taxon>Pleosporales</taxon>
        <taxon>Lindgomycetaceae</taxon>
        <taxon>Clohesyomyces</taxon>
    </lineage>
</organism>
<keyword evidence="9" id="KW-1185">Reference proteome</keyword>
<gene>
    <name evidence="8" type="ORF">BCR34DRAFT_550470</name>
</gene>
<feature type="transmembrane region" description="Helical" evidence="6">
    <location>
        <begin position="239"/>
        <end position="264"/>
    </location>
</feature>
<dbReference type="InterPro" id="IPR052337">
    <property type="entry name" value="SAT4-like"/>
</dbReference>
<feature type="transmembrane region" description="Helical" evidence="6">
    <location>
        <begin position="176"/>
        <end position="194"/>
    </location>
</feature>
<dbReference type="PANTHER" id="PTHR33048">
    <property type="entry name" value="PTH11-LIKE INTEGRAL MEMBRANE PROTEIN (AFU_ORTHOLOGUE AFUA_5G11245)"/>
    <property type="match status" value="1"/>
</dbReference>
<protein>
    <recommendedName>
        <fullName evidence="7">Rhodopsin domain-containing protein</fullName>
    </recommendedName>
</protein>
<evidence type="ECO:0000256" key="2">
    <source>
        <dbReference type="ARBA" id="ARBA00022692"/>
    </source>
</evidence>
<comment type="caution">
    <text evidence="8">The sequence shown here is derived from an EMBL/GenBank/DDBJ whole genome shotgun (WGS) entry which is preliminary data.</text>
</comment>
<evidence type="ECO:0000313" key="8">
    <source>
        <dbReference type="EMBL" id="ORX94171.1"/>
    </source>
</evidence>
<dbReference type="InterPro" id="IPR049326">
    <property type="entry name" value="Rhodopsin_dom_fungi"/>
</dbReference>
<keyword evidence="3 6" id="KW-1133">Transmembrane helix</keyword>
<keyword evidence="2 6" id="KW-0812">Transmembrane</keyword>
<feature type="transmembrane region" description="Helical" evidence="6">
    <location>
        <begin position="6"/>
        <end position="32"/>
    </location>
</feature>
<dbReference type="Pfam" id="PF20684">
    <property type="entry name" value="Fung_rhodopsin"/>
    <property type="match status" value="1"/>
</dbReference>
<keyword evidence="4 6" id="KW-0472">Membrane</keyword>
<evidence type="ECO:0000256" key="1">
    <source>
        <dbReference type="ARBA" id="ARBA00004141"/>
    </source>
</evidence>
<evidence type="ECO:0000256" key="6">
    <source>
        <dbReference type="SAM" id="Phobius"/>
    </source>
</evidence>
<accession>A0A1Y1Y823</accession>
<evidence type="ECO:0000259" key="7">
    <source>
        <dbReference type="Pfam" id="PF20684"/>
    </source>
</evidence>
<dbReference type="AlphaFoldDB" id="A0A1Y1Y823"/>
<dbReference type="Proteomes" id="UP000193144">
    <property type="component" value="Unassembled WGS sequence"/>
</dbReference>
<dbReference type="OrthoDB" id="5329176at2759"/>
<feature type="transmembrane region" description="Helical" evidence="6">
    <location>
        <begin position="201"/>
        <end position="219"/>
    </location>
</feature>
<sequence>MPTISKPAAIVIFFCVVLIVACFVALTLRFLAMRTIRRPMKIHDYLCIISVVFCTAYCIDISIGTVYGDIGKHMTEVSLPRLTVALKTFFVSQFFWALSITGFRLSTLFVYIEIFTVGTFFYYAYGMVVIVSLFFVGSITTTLRLCRPINFSWDKTVTGTCGDIGTAELAASALNLSLDIIIVLLPLPLVWGLNMAKQRKIGLTVTFALGLVISAMNLGRIIQVKRCDIKDFTYCTHTAILLTVPEMAVGIIVACVPLLGPLIFPSRYKEPATSKYANLRDNSTKQRSTLHSVKATTESLEQSTQSFEGPNVESIELTGEAGKGHTHKAWAYSETVPRHVLDTDAAGDWIGVEREFKVTTKTKPAHT</sequence>
<evidence type="ECO:0000256" key="3">
    <source>
        <dbReference type="ARBA" id="ARBA00022989"/>
    </source>
</evidence>